<evidence type="ECO:0000313" key="15">
    <source>
        <dbReference type="Proteomes" id="UP000826271"/>
    </source>
</evidence>
<comment type="catalytic activity">
    <reaction evidence="10">
        <text>L-lysyl(4)-[histone H3] + 3 S-adenosyl-L-methionine = N(6),N(6),N(6)-trimethyl-L-lysyl(4)-[histone H3] + 3 S-adenosyl-L-homocysteine + 3 H(+)</text>
        <dbReference type="Rhea" id="RHEA:60260"/>
        <dbReference type="Rhea" id="RHEA-COMP:15537"/>
        <dbReference type="Rhea" id="RHEA-COMP:15547"/>
        <dbReference type="ChEBI" id="CHEBI:15378"/>
        <dbReference type="ChEBI" id="CHEBI:29969"/>
        <dbReference type="ChEBI" id="CHEBI:57856"/>
        <dbReference type="ChEBI" id="CHEBI:59789"/>
        <dbReference type="ChEBI" id="CHEBI:61961"/>
        <dbReference type="EC" id="2.1.1.354"/>
    </reaction>
</comment>
<dbReference type="EC" id="2.1.1.354" evidence="2"/>
<dbReference type="PROSITE" id="PS50280">
    <property type="entry name" value="SET"/>
    <property type="match status" value="1"/>
</dbReference>
<dbReference type="SUPFAM" id="SSF55277">
    <property type="entry name" value="GYF domain"/>
    <property type="match status" value="1"/>
</dbReference>
<dbReference type="SMART" id="SM00317">
    <property type="entry name" value="SET"/>
    <property type="match status" value="1"/>
</dbReference>
<dbReference type="GO" id="GO:0048188">
    <property type="term" value="C:Set1C/COMPASS complex"/>
    <property type="evidence" value="ECO:0007669"/>
    <property type="project" value="InterPro"/>
</dbReference>
<evidence type="ECO:0000256" key="4">
    <source>
        <dbReference type="ARBA" id="ARBA00022679"/>
    </source>
</evidence>
<dbReference type="InterPro" id="IPR035445">
    <property type="entry name" value="GYF-like_dom_sf"/>
</dbReference>
<organism evidence="14 15">
    <name type="scientific">Buddleja alternifolia</name>
    <dbReference type="NCBI Taxonomy" id="168488"/>
    <lineage>
        <taxon>Eukaryota</taxon>
        <taxon>Viridiplantae</taxon>
        <taxon>Streptophyta</taxon>
        <taxon>Embryophyta</taxon>
        <taxon>Tracheophyta</taxon>
        <taxon>Spermatophyta</taxon>
        <taxon>Magnoliopsida</taxon>
        <taxon>eudicotyledons</taxon>
        <taxon>Gunneridae</taxon>
        <taxon>Pentapetalae</taxon>
        <taxon>asterids</taxon>
        <taxon>lamiids</taxon>
        <taxon>Lamiales</taxon>
        <taxon>Scrophulariaceae</taxon>
        <taxon>Buddlejeae</taxon>
        <taxon>Buddleja</taxon>
    </lineage>
</organism>
<dbReference type="Pfam" id="PF00856">
    <property type="entry name" value="SET"/>
    <property type="match status" value="1"/>
</dbReference>
<name>A0AAV6WRK5_9LAMI</name>
<keyword evidence="6" id="KW-0156">Chromatin regulator</keyword>
<evidence type="ECO:0000256" key="6">
    <source>
        <dbReference type="ARBA" id="ARBA00022853"/>
    </source>
</evidence>
<keyword evidence="15" id="KW-1185">Reference proteome</keyword>
<dbReference type="InterPro" id="IPR044570">
    <property type="entry name" value="Set1-like"/>
</dbReference>
<reference evidence="14" key="1">
    <citation type="submission" date="2019-10" db="EMBL/GenBank/DDBJ databases">
        <authorList>
            <person name="Zhang R."/>
            <person name="Pan Y."/>
            <person name="Wang J."/>
            <person name="Ma R."/>
            <person name="Yu S."/>
        </authorList>
    </citation>
    <scope>NUCLEOTIDE SEQUENCE</scope>
    <source>
        <strain evidence="14">LA-IB0</strain>
        <tissue evidence="14">Leaf</tissue>
    </source>
</reference>
<keyword evidence="9" id="KW-0539">Nucleus</keyword>
<keyword evidence="4" id="KW-0808">Transferase</keyword>
<dbReference type="Gene3D" id="2.170.270.10">
    <property type="entry name" value="SET domain"/>
    <property type="match status" value="1"/>
</dbReference>
<evidence type="ECO:0000256" key="9">
    <source>
        <dbReference type="ARBA" id="ARBA00023242"/>
    </source>
</evidence>
<dbReference type="PANTHER" id="PTHR45814:SF2">
    <property type="entry name" value="HISTONE-LYSINE N-METHYLTRANSFERASE SETD1"/>
    <property type="match status" value="1"/>
</dbReference>
<dbReference type="Gene3D" id="3.30.1490.40">
    <property type="match status" value="1"/>
</dbReference>
<keyword evidence="3" id="KW-0489">Methyltransferase</keyword>
<dbReference type="InterPro" id="IPR046341">
    <property type="entry name" value="SET_dom_sf"/>
</dbReference>
<evidence type="ECO:0000256" key="1">
    <source>
        <dbReference type="ARBA" id="ARBA00004123"/>
    </source>
</evidence>
<keyword evidence="7" id="KW-0805">Transcription regulation</keyword>
<accession>A0AAV6WRK5</accession>
<dbReference type="CDD" id="cd19169">
    <property type="entry name" value="SET_SETD1"/>
    <property type="match status" value="1"/>
</dbReference>
<evidence type="ECO:0000256" key="10">
    <source>
        <dbReference type="ARBA" id="ARBA00047571"/>
    </source>
</evidence>
<keyword evidence="5" id="KW-0949">S-adenosyl-L-methionine</keyword>
<dbReference type="GO" id="GO:0032259">
    <property type="term" value="P:methylation"/>
    <property type="evidence" value="ECO:0007669"/>
    <property type="project" value="UniProtKB-KW"/>
</dbReference>
<dbReference type="Proteomes" id="UP000826271">
    <property type="component" value="Unassembled WGS sequence"/>
</dbReference>
<dbReference type="SUPFAM" id="SSF82199">
    <property type="entry name" value="SET domain"/>
    <property type="match status" value="1"/>
</dbReference>
<comment type="subcellular location">
    <subcellularLocation>
        <location evidence="1">Nucleus</location>
    </subcellularLocation>
</comment>
<dbReference type="InterPro" id="IPR003169">
    <property type="entry name" value="GYF"/>
</dbReference>
<evidence type="ECO:0000256" key="7">
    <source>
        <dbReference type="ARBA" id="ARBA00023015"/>
    </source>
</evidence>
<keyword evidence="8" id="KW-0804">Transcription</keyword>
<feature type="compositionally biased region" description="Basic and acidic residues" evidence="11">
    <location>
        <begin position="776"/>
        <end position="785"/>
    </location>
</feature>
<dbReference type="EMBL" id="WHWC01000011">
    <property type="protein sequence ID" value="KAG8373274.1"/>
    <property type="molecule type" value="Genomic_DNA"/>
</dbReference>
<dbReference type="PROSITE" id="PS50829">
    <property type="entry name" value="GYF"/>
    <property type="match status" value="1"/>
</dbReference>
<dbReference type="GO" id="GO:0140999">
    <property type="term" value="F:histone H3K4 trimethyltransferase activity"/>
    <property type="evidence" value="ECO:0007669"/>
    <property type="project" value="UniProtKB-EC"/>
</dbReference>
<gene>
    <name evidence="14" type="ORF">BUALT_Bualt11G0006800</name>
</gene>
<protein>
    <recommendedName>
        <fullName evidence="2">[histone H3]-lysine(4) N-trimethyltransferase</fullName>
        <ecNumber evidence="2">2.1.1.354</ecNumber>
    </recommendedName>
</protein>
<feature type="region of interest" description="Disordered" evidence="11">
    <location>
        <begin position="421"/>
        <end position="441"/>
    </location>
</feature>
<dbReference type="InterPro" id="IPR001214">
    <property type="entry name" value="SET_dom"/>
</dbReference>
<sequence length="998" mass="112394">MSSELDAAWICDGGGSSGYGSAGGGARYVSGWMYMNQNGKMRGPYIQQQLYEGGFIYWFFAGGYPILNNRNILLNNPVPLNYFNQFPDHVATGFLYLNLAAAKHDATTSGIGIAIGIGIHTTNFPLSGDDESCWLFEDEDGTKHGPHSLTELYSWCQCHYGYLRNSLMIYHVDNKSKSFTLESLLNTWRTARLGASPVPDANDQGIGSVLNLISEISEEVCSQLHHAIMKTARKVVLDEIVSCIISESLAIKKIQKNQKIESVIQSTKPLSSYGRTAEKSHEGKDYGAVGNEVELCNTVDEQCLSGETMRSSSMKSIGSFENFCASYTVVSRMVVDSCLQVMWNAIFYDPVAEYSSAWRKMKRWSSTSYPVEQSIQYKECSSQINDPPADYLIHEQDSSGSKVDCPPGFGPVRIVMDIQPQSPSVSSPFEREKSSEGNLLSSGTSCDGVEYILEYIPNDLHSSAKASLVHYFERLVDEEVNKVGNVPRKCHIEEVTLSSSDLHNHTSGYDSQKALHVSEHLLSDERQCTSQFAKVPLHQSFVHRHEVFMTNLSKGAFQKLPVHLDDAIIEVDELWPAPSEENMEQNVPLHFSRGQFQNVPMHLDDSSSIAVIDELRPLQFKEITERCALSQIWEVQSFKLHGQARKTMFQVALMLSRQRIYDWVMRKLKSLYVDDAIRKAMTMSSSLRRYKSSNKGTADWVNKEPDDGERSSEVSLLIGRCAYSWRRKLGRKKSGSFFESLNMGATDSLKQMTKRSRRGFKSIPQTAQNESMSFNLEKEDREPDSSKPCANASIIGEKGSSLHICSWASEKAARTIQVMLYQHLLSKVKLRNLLAAAEGADLLKATQLKARKKRLRFQRSKIHDWGLAALEPIEAEDFVIEYVGELIRPRVSDIREREYEKMGIGSSYLFRLDDGYVVDATKRGGIARFINHSCEPNCYTKVISVEGQKKIFIYAKRHISAGEELSYNYKFPLEEKKIPCNCGSRRYGFGHMAEENGY</sequence>
<dbReference type="AlphaFoldDB" id="A0AAV6WRK5"/>
<evidence type="ECO:0000313" key="14">
    <source>
        <dbReference type="EMBL" id="KAG8373274.1"/>
    </source>
</evidence>
<feature type="domain" description="SET" evidence="12">
    <location>
        <begin position="853"/>
        <end position="970"/>
    </location>
</feature>
<evidence type="ECO:0000256" key="11">
    <source>
        <dbReference type="SAM" id="MobiDB-lite"/>
    </source>
</evidence>
<evidence type="ECO:0000256" key="5">
    <source>
        <dbReference type="ARBA" id="ARBA00022691"/>
    </source>
</evidence>
<proteinExistence type="predicted"/>
<evidence type="ECO:0000259" key="12">
    <source>
        <dbReference type="PROSITE" id="PS50280"/>
    </source>
</evidence>
<dbReference type="PANTHER" id="PTHR45814">
    <property type="entry name" value="HISTONE-LYSINE N-METHYLTRANSFERASE SETD1"/>
    <property type="match status" value="1"/>
</dbReference>
<evidence type="ECO:0000256" key="8">
    <source>
        <dbReference type="ARBA" id="ARBA00023163"/>
    </source>
</evidence>
<evidence type="ECO:0000256" key="3">
    <source>
        <dbReference type="ARBA" id="ARBA00022603"/>
    </source>
</evidence>
<evidence type="ECO:0000259" key="13">
    <source>
        <dbReference type="PROSITE" id="PS50829"/>
    </source>
</evidence>
<comment type="caution">
    <text evidence="14">The sequence shown here is derived from an EMBL/GenBank/DDBJ whole genome shotgun (WGS) entry which is preliminary data.</text>
</comment>
<feature type="region of interest" description="Disordered" evidence="11">
    <location>
        <begin position="771"/>
        <end position="790"/>
    </location>
</feature>
<dbReference type="InterPro" id="IPR037841">
    <property type="entry name" value="SET_SETD1A/B"/>
</dbReference>
<feature type="domain" description="GYF" evidence="13">
    <location>
        <begin position="131"/>
        <end position="185"/>
    </location>
</feature>
<evidence type="ECO:0000256" key="2">
    <source>
        <dbReference type="ARBA" id="ARBA00012182"/>
    </source>
</evidence>